<feature type="region of interest" description="Disordered" evidence="1">
    <location>
        <begin position="451"/>
        <end position="486"/>
    </location>
</feature>
<dbReference type="InterPro" id="IPR034257">
    <property type="entry name" value="Acinus_RRM"/>
</dbReference>
<name>A0A8T9BST7_9HELO</name>
<evidence type="ECO:0000313" key="4">
    <source>
        <dbReference type="Proteomes" id="UP000469558"/>
    </source>
</evidence>
<feature type="compositionally biased region" description="Basic and acidic residues" evidence="1">
    <location>
        <begin position="615"/>
        <end position="624"/>
    </location>
</feature>
<keyword evidence="4" id="KW-1185">Reference proteome</keyword>
<dbReference type="PANTHER" id="PTHR47031:SF3">
    <property type="entry name" value="SAP DOMAIN-CONTAINING PROTEIN"/>
    <property type="match status" value="1"/>
</dbReference>
<evidence type="ECO:0000313" key="3">
    <source>
        <dbReference type="EMBL" id="TVY59591.1"/>
    </source>
</evidence>
<evidence type="ECO:0000256" key="1">
    <source>
        <dbReference type="SAM" id="MobiDB-lite"/>
    </source>
</evidence>
<feature type="compositionally biased region" description="Basic and acidic residues" evidence="1">
    <location>
        <begin position="269"/>
        <end position="280"/>
    </location>
</feature>
<accession>A0A8T9BST7</accession>
<organism evidence="3 4">
    <name type="scientific">Lachnellula suecica</name>
    <dbReference type="NCBI Taxonomy" id="602035"/>
    <lineage>
        <taxon>Eukaryota</taxon>
        <taxon>Fungi</taxon>
        <taxon>Dikarya</taxon>
        <taxon>Ascomycota</taxon>
        <taxon>Pezizomycotina</taxon>
        <taxon>Leotiomycetes</taxon>
        <taxon>Helotiales</taxon>
        <taxon>Lachnaceae</taxon>
        <taxon>Lachnellula</taxon>
    </lineage>
</organism>
<dbReference type="SMART" id="SM00513">
    <property type="entry name" value="SAP"/>
    <property type="match status" value="1"/>
</dbReference>
<reference evidence="3 4" key="1">
    <citation type="submission" date="2018-05" db="EMBL/GenBank/DDBJ databases">
        <title>Genome sequencing and assembly of the regulated plant pathogen Lachnellula willkommii and related sister species for the development of diagnostic species identification markers.</title>
        <authorList>
            <person name="Giroux E."/>
            <person name="Bilodeau G."/>
        </authorList>
    </citation>
    <scope>NUCLEOTIDE SEQUENCE [LARGE SCALE GENOMIC DNA]</scope>
    <source>
        <strain evidence="3 4">CBS 268.59</strain>
    </source>
</reference>
<dbReference type="InterPro" id="IPR036361">
    <property type="entry name" value="SAP_dom_sf"/>
</dbReference>
<feature type="domain" description="SAP" evidence="2">
    <location>
        <begin position="4"/>
        <end position="38"/>
    </location>
</feature>
<dbReference type="EMBL" id="QGMK01002301">
    <property type="protein sequence ID" value="TVY59591.1"/>
    <property type="molecule type" value="Genomic_DNA"/>
</dbReference>
<feature type="region of interest" description="Disordered" evidence="1">
    <location>
        <begin position="244"/>
        <end position="297"/>
    </location>
</feature>
<feature type="compositionally biased region" description="Polar residues" evidence="1">
    <location>
        <begin position="61"/>
        <end position="72"/>
    </location>
</feature>
<feature type="compositionally biased region" description="Polar residues" evidence="1">
    <location>
        <begin position="120"/>
        <end position="142"/>
    </location>
</feature>
<dbReference type="Proteomes" id="UP000469558">
    <property type="component" value="Unassembled WGS sequence"/>
</dbReference>
<gene>
    <name evidence="3" type="ORF">LSUE1_G010254</name>
</gene>
<dbReference type="PANTHER" id="PTHR47031">
    <property type="entry name" value="SAP DNA-BINDING DOMAIN-CONTAINING PROTEIN"/>
    <property type="match status" value="1"/>
</dbReference>
<sequence length="624" mass="68283">MTDWNKLKVVDLKAELKKRGLPQTGLKPALVARLATTENEEGTESEATLQGDSGRHDVATSPDTVSSTQQPSDPIAEVLPDAPLQAASEPEIESSAQTTTPIDAPQESPSVGIRTEPLAQATTVIEFSQPRPQSQDSHQSALPSAEPQEIMDDRQKRKRRSQSPPPTAPESARKRARQDETAEVNTGVVTSKEDAEWVEKHIAVESAEINADAMEVAPAGEGVEPGPTIVDTAKEEVHVQSVPGVNTDETAMQIDDADRPKSQPGQDENSPRVRDSRFKDLFPAQPKAPALEKSLSRDSALDNMDIDTDRVISPAVHHATSALYIRDFMRPLNPAQLKSYLATLATPPGHDTDPNVILNFFLDPIRTHAFVSLISVSAASRIRSAIHDRIWPEERTRKPLWADFIPAEKVDKWIGEEQSTTLSGGRATGKKWEVHYDVDEDRNVTATLQESSGFPRMRQPSGPGPLVSPQAPPKPRGIEGAPLGPRADTQVRIPIATSISQRLDHFKVTTAKPALYYQPVSKELANKRLDNIDIATSKKNYPPGGEINRYTFEDADVLVDRGPEIFTGIRPPPSHRGPASRAGGPRGGPYRGRVYAGGPERSYDSYRGSSSYRGGRRDSRDERF</sequence>
<protein>
    <recommendedName>
        <fullName evidence="2">SAP domain-containing protein</fullName>
    </recommendedName>
</protein>
<dbReference type="Pfam" id="PF02037">
    <property type="entry name" value="SAP"/>
    <property type="match status" value="1"/>
</dbReference>
<dbReference type="SUPFAM" id="SSF68906">
    <property type="entry name" value="SAP domain"/>
    <property type="match status" value="1"/>
</dbReference>
<dbReference type="Gene3D" id="1.10.720.30">
    <property type="entry name" value="SAP domain"/>
    <property type="match status" value="1"/>
</dbReference>
<proteinExistence type="predicted"/>
<dbReference type="OrthoDB" id="5348404at2759"/>
<dbReference type="AlphaFoldDB" id="A0A8T9BST7"/>
<comment type="caution">
    <text evidence="3">The sequence shown here is derived from an EMBL/GenBank/DDBJ whole genome shotgun (WGS) entry which is preliminary data.</text>
</comment>
<feature type="compositionally biased region" description="Low complexity" evidence="1">
    <location>
        <begin position="591"/>
        <end position="613"/>
    </location>
</feature>
<dbReference type="InterPro" id="IPR003034">
    <property type="entry name" value="SAP_dom"/>
</dbReference>
<feature type="region of interest" description="Disordered" evidence="1">
    <location>
        <begin position="565"/>
        <end position="624"/>
    </location>
</feature>
<feature type="compositionally biased region" description="Basic and acidic residues" evidence="1">
    <location>
        <begin position="171"/>
        <end position="180"/>
    </location>
</feature>
<feature type="region of interest" description="Disordered" evidence="1">
    <location>
        <begin position="35"/>
        <end position="196"/>
    </location>
</feature>
<dbReference type="PROSITE" id="PS50800">
    <property type="entry name" value="SAP"/>
    <property type="match status" value="1"/>
</dbReference>
<evidence type="ECO:0000259" key="2">
    <source>
        <dbReference type="PROSITE" id="PS50800"/>
    </source>
</evidence>
<dbReference type="CDD" id="cd12432">
    <property type="entry name" value="RRM_ACINU"/>
    <property type="match status" value="1"/>
</dbReference>